<sequence>MLSIQDDSVIPKPVLLALERVRQGADVMPERQLNAVLQRELGAQWRDSVVSFESTPIAAASIGQVHRAVIDAGEEGEVDVVFKIQYPGVARSIKSDLSNLKRLVTVGNFIPDNFFLDDALAHAEEELQRECDYTIEAANQQTYRDLVLASPILREQFYVPKVYPSHSTQHVLVSEFVKGIAIDRIADQPQHLRNEVASSLLRLTMTELFVLAFQQSDPNWSNYLYDMESGKLNLIDFGAARPYEEPFLMRYLALIRACAARDRQAVIDHSVALGFLTGEESKEMLHAHVQASFAVGEPFQEQNRDKGFDFTHNDIPARTAKFGKVMLQYRLTPPPKEAYSLHRRLSGAFLMSTRLGATINAAEMLEATVATLVAEGRVSS</sequence>
<dbReference type="Pfam" id="PF03109">
    <property type="entry name" value="ABC1"/>
    <property type="match status" value="1"/>
</dbReference>
<feature type="domain" description="ABC1 atypical kinase-like" evidence="5">
    <location>
        <begin position="21"/>
        <end position="269"/>
    </location>
</feature>
<dbReference type="GO" id="GO:0006744">
    <property type="term" value="P:ubiquinone biosynthetic process"/>
    <property type="evidence" value="ECO:0007669"/>
    <property type="project" value="TreeGrafter"/>
</dbReference>
<dbReference type="InterPro" id="IPR004147">
    <property type="entry name" value="ABC1_dom"/>
</dbReference>
<dbReference type="Proteomes" id="UP000012073">
    <property type="component" value="Unassembled WGS sequence"/>
</dbReference>
<dbReference type="STRING" id="2769.R7QUD3"/>
<dbReference type="CDD" id="cd13970">
    <property type="entry name" value="ABC1_ADCK3"/>
    <property type="match status" value="1"/>
</dbReference>
<proteinExistence type="inferred from homology"/>
<dbReference type="PANTHER" id="PTHR43851">
    <property type="match status" value="1"/>
</dbReference>
<dbReference type="Gramene" id="CDF41298">
    <property type="protein sequence ID" value="CDF41298"/>
    <property type="gene ID" value="CHC_T00007809001"/>
</dbReference>
<evidence type="ECO:0000313" key="7">
    <source>
        <dbReference type="Proteomes" id="UP000012073"/>
    </source>
</evidence>
<dbReference type="PANTHER" id="PTHR43851:SF3">
    <property type="entry name" value="COENZYME Q8"/>
    <property type="match status" value="1"/>
</dbReference>
<evidence type="ECO:0000256" key="2">
    <source>
        <dbReference type="ARBA" id="ARBA00022679"/>
    </source>
</evidence>
<dbReference type="KEGG" id="ccp:CHC_T00007809001"/>
<name>R7QUD3_CHOCR</name>
<gene>
    <name evidence="6" type="ORF">CHC_T00007809001</name>
</gene>
<dbReference type="OMA" id="TWGLGKR"/>
<dbReference type="InterPro" id="IPR034646">
    <property type="entry name" value="ADCK3_dom"/>
</dbReference>
<organism evidence="6 7">
    <name type="scientific">Chondrus crispus</name>
    <name type="common">Carrageen Irish moss</name>
    <name type="synonym">Polymorpha crispa</name>
    <dbReference type="NCBI Taxonomy" id="2769"/>
    <lineage>
        <taxon>Eukaryota</taxon>
        <taxon>Rhodophyta</taxon>
        <taxon>Florideophyceae</taxon>
        <taxon>Rhodymeniophycidae</taxon>
        <taxon>Gigartinales</taxon>
        <taxon>Gigartinaceae</taxon>
        <taxon>Chondrus</taxon>
    </lineage>
</organism>
<accession>R7QUD3</accession>
<evidence type="ECO:0000256" key="3">
    <source>
        <dbReference type="ARBA" id="ARBA00022741"/>
    </source>
</evidence>
<dbReference type="SUPFAM" id="SSF56112">
    <property type="entry name" value="Protein kinase-like (PK-like)"/>
    <property type="match status" value="1"/>
</dbReference>
<evidence type="ECO:0000256" key="4">
    <source>
        <dbReference type="ARBA" id="ARBA00022840"/>
    </source>
</evidence>
<evidence type="ECO:0000313" key="6">
    <source>
        <dbReference type="EMBL" id="CDF41298.1"/>
    </source>
</evidence>
<protein>
    <recommendedName>
        <fullName evidence="5">ABC1 atypical kinase-like domain-containing protein</fullName>
    </recommendedName>
</protein>
<evidence type="ECO:0000256" key="1">
    <source>
        <dbReference type="ARBA" id="ARBA00009670"/>
    </source>
</evidence>
<dbReference type="EMBL" id="HG002348">
    <property type="protein sequence ID" value="CDF41298.1"/>
    <property type="molecule type" value="Genomic_DNA"/>
</dbReference>
<keyword evidence="7" id="KW-1185">Reference proteome</keyword>
<comment type="similarity">
    <text evidence="1">Belongs to the protein kinase superfamily. ADCK protein kinase family.</text>
</comment>
<dbReference type="InterPro" id="IPR051409">
    <property type="entry name" value="Atypical_kinase_ADCK"/>
</dbReference>
<dbReference type="OrthoDB" id="201153at2759"/>
<dbReference type="AlphaFoldDB" id="R7QUD3"/>
<dbReference type="GO" id="GO:0005524">
    <property type="term" value="F:ATP binding"/>
    <property type="evidence" value="ECO:0007669"/>
    <property type="project" value="UniProtKB-KW"/>
</dbReference>
<dbReference type="RefSeq" id="XP_005711592.1">
    <property type="nucleotide sequence ID" value="XM_005711535.1"/>
</dbReference>
<reference evidence="7" key="1">
    <citation type="journal article" date="2013" name="Proc. Natl. Acad. Sci. U.S.A.">
        <title>Genome structure and metabolic features in the red seaweed Chondrus crispus shed light on evolution of the Archaeplastida.</title>
        <authorList>
            <person name="Collen J."/>
            <person name="Porcel B."/>
            <person name="Carre W."/>
            <person name="Ball S.G."/>
            <person name="Chaparro C."/>
            <person name="Tonon T."/>
            <person name="Barbeyron T."/>
            <person name="Michel G."/>
            <person name="Noel B."/>
            <person name="Valentin K."/>
            <person name="Elias M."/>
            <person name="Artiguenave F."/>
            <person name="Arun A."/>
            <person name="Aury J.M."/>
            <person name="Barbosa-Neto J.F."/>
            <person name="Bothwell J.H."/>
            <person name="Bouget F.Y."/>
            <person name="Brillet L."/>
            <person name="Cabello-Hurtado F."/>
            <person name="Capella-Gutierrez S."/>
            <person name="Charrier B."/>
            <person name="Cladiere L."/>
            <person name="Cock J.M."/>
            <person name="Coelho S.M."/>
            <person name="Colleoni C."/>
            <person name="Czjzek M."/>
            <person name="Da Silva C."/>
            <person name="Delage L."/>
            <person name="Denoeud F."/>
            <person name="Deschamps P."/>
            <person name="Dittami S.M."/>
            <person name="Gabaldon T."/>
            <person name="Gachon C.M."/>
            <person name="Groisillier A."/>
            <person name="Herve C."/>
            <person name="Jabbari K."/>
            <person name="Katinka M."/>
            <person name="Kloareg B."/>
            <person name="Kowalczyk N."/>
            <person name="Labadie K."/>
            <person name="Leblanc C."/>
            <person name="Lopez P.J."/>
            <person name="McLachlan D.H."/>
            <person name="Meslet-Cladiere L."/>
            <person name="Moustafa A."/>
            <person name="Nehr Z."/>
            <person name="Nyvall Collen P."/>
            <person name="Panaud O."/>
            <person name="Partensky F."/>
            <person name="Poulain J."/>
            <person name="Rensing S.A."/>
            <person name="Rousvoal S."/>
            <person name="Samson G."/>
            <person name="Symeonidi A."/>
            <person name="Weissenbach J."/>
            <person name="Zambounis A."/>
            <person name="Wincker P."/>
            <person name="Boyen C."/>
        </authorList>
    </citation>
    <scope>NUCLEOTIDE SEQUENCE [LARGE SCALE GENOMIC DNA]</scope>
    <source>
        <strain evidence="7">cv. Stackhouse</strain>
    </source>
</reference>
<keyword evidence="2" id="KW-0808">Transferase</keyword>
<keyword evidence="4" id="KW-0067">ATP-binding</keyword>
<dbReference type="GeneID" id="17319311"/>
<dbReference type="PhylomeDB" id="R7QUD3"/>
<dbReference type="GO" id="GO:0016740">
    <property type="term" value="F:transferase activity"/>
    <property type="evidence" value="ECO:0007669"/>
    <property type="project" value="UniProtKB-KW"/>
</dbReference>
<evidence type="ECO:0000259" key="5">
    <source>
        <dbReference type="Pfam" id="PF03109"/>
    </source>
</evidence>
<keyword evidence="3" id="KW-0547">Nucleotide-binding</keyword>
<dbReference type="InterPro" id="IPR011009">
    <property type="entry name" value="Kinase-like_dom_sf"/>
</dbReference>